<proteinExistence type="inferred from homology"/>
<dbReference type="RefSeq" id="XP_042938333.1">
    <property type="nucleotide sequence ID" value="XM_043082399.1"/>
</dbReference>
<evidence type="ECO:0000313" key="5">
    <source>
        <dbReference type="EMBL" id="VIO99279.1"/>
    </source>
</evidence>
<evidence type="ECO:0000313" key="6">
    <source>
        <dbReference type="Proteomes" id="UP000006672"/>
    </source>
</evidence>
<dbReference type="WormBase" id="Bm13930a">
    <property type="protein sequence ID" value="BM31659"/>
    <property type="gene ID" value="WBGene00234191"/>
    <property type="gene designation" value="Bma-aos-1"/>
</dbReference>
<sequence length="374" mass="42301">MSSMSNSSRFTAANTYTISEDEKAVYDRQIRLWGLETQNRLRSSTVLVAGLSGCGSEVSKNLMLTGLKSLTLLDNKTICADDYCSQFLLQRGSEGKNRAEASRQKCQLLNPNVELHVDTGDISEKDEKFFTNFDLIILVDQKYAVINQISKICRNARKPFIAGGVFGWIGYAFFDFTDCSFLVTVPKVRTGGILEDDSVEDDSSPAKKQRIGSEVENGKGGKENKASVNVVLDDDEKIHMTFSYPLWDDAWNVDWTHKRLIRKAKQILPRSYFPVRVMLRLQDSDDTVEQEKFIEMWKKELEQCNHVLDDEYFNDKYFSHFVGPQLSPTCAIVGAHIAQEAIKALSQKDDPLRNVFFYSAIDTSGIVCHLPPIT</sequence>
<keyword evidence="6" id="KW-1185">Reference proteome</keyword>
<dbReference type="Pfam" id="PF00899">
    <property type="entry name" value="ThiF"/>
    <property type="match status" value="1"/>
</dbReference>
<protein>
    <submittedName>
        <fullName evidence="4 7">Bm13930, isoform a</fullName>
    </submittedName>
    <submittedName>
        <fullName evidence="5">ThiF family protein</fullName>
    </submittedName>
</protein>
<reference evidence="5" key="3">
    <citation type="submission" date="2019-04" db="EMBL/GenBank/DDBJ databases">
        <authorList>
            <person name="Howe K."/>
            <person name="Paulini M."/>
            <person name="Williams G."/>
        </authorList>
    </citation>
    <scope>NUCLEOTIDE SEQUENCE [LARGE SCALE GENOMIC DNA]</scope>
    <source>
        <strain evidence="5">FR3</strain>
    </source>
</reference>
<accession>A0A4E9FTD3</accession>
<evidence type="ECO:0000256" key="1">
    <source>
        <dbReference type="ARBA" id="ARBA00005673"/>
    </source>
</evidence>
<dbReference type="AlphaFoldDB" id="A0A0K0IZJ6"/>
<gene>
    <name evidence="8" type="primary">bma-aos-1</name>
    <name evidence="5 7" type="synonym">Bma-aos-1</name>
    <name evidence="4 8" type="ORF">Bm13930</name>
    <name evidence="5" type="ORF">BM_BM13930</name>
    <name evidence="4" type="ORF">BM_Bm13930</name>
</gene>
<dbReference type="SUPFAM" id="SSF69572">
    <property type="entry name" value="Activating enzymes of the ubiquitin-like proteins"/>
    <property type="match status" value="1"/>
</dbReference>
<evidence type="ECO:0000313" key="8">
    <source>
        <dbReference type="WormBase" id="Bm13930a"/>
    </source>
</evidence>
<dbReference type="GO" id="GO:0031510">
    <property type="term" value="C:SUMO activating enzyme complex"/>
    <property type="evidence" value="ECO:0007669"/>
    <property type="project" value="TreeGrafter"/>
</dbReference>
<reference evidence="4" key="2">
    <citation type="submission" date="2012-12" db="EMBL/GenBank/DDBJ databases">
        <authorList>
            <person name="Gao Y.W."/>
            <person name="Fan S.T."/>
            <person name="Sun H.T."/>
            <person name="Wang Z."/>
            <person name="Gao X.L."/>
            <person name="Li Y.G."/>
            <person name="Wang T.C."/>
            <person name="Zhang K."/>
            <person name="Xu W.W."/>
            <person name="Yu Z.J."/>
            <person name="Xia X.Z."/>
        </authorList>
    </citation>
    <scope>NUCLEOTIDE SEQUENCE</scope>
    <source>
        <strain evidence="4">FR3</strain>
    </source>
</reference>
<dbReference type="GO" id="GO:0019948">
    <property type="term" value="F:SUMO activating enzyme activity"/>
    <property type="evidence" value="ECO:0007669"/>
    <property type="project" value="EnsemblMetazoa"/>
</dbReference>
<evidence type="ECO:0000256" key="2">
    <source>
        <dbReference type="SAM" id="MobiDB-lite"/>
    </source>
</evidence>
<dbReference type="OrthoDB" id="10252231at2759"/>
<dbReference type="PANTHER" id="PTHR10953">
    <property type="entry name" value="UBIQUITIN-ACTIVATING ENZYME E1"/>
    <property type="match status" value="1"/>
</dbReference>
<dbReference type="GO" id="GO:0016925">
    <property type="term" value="P:protein sumoylation"/>
    <property type="evidence" value="ECO:0007669"/>
    <property type="project" value="EnsemblMetazoa"/>
</dbReference>
<reference evidence="4 6" key="1">
    <citation type="journal article" date="2007" name="Science">
        <title>Draft genome of the filarial nematode parasite Brugia malayi.</title>
        <authorList>
            <person name="Ghedin E."/>
            <person name="Wang S."/>
            <person name="Spiro D."/>
            <person name="Caler E."/>
            <person name="Zhao Q."/>
            <person name="Crabtree J."/>
            <person name="Allen J.E."/>
            <person name="Delcher A.L."/>
            <person name="Guiliano D.B."/>
            <person name="Miranda-Saavedra D."/>
            <person name="Angiuoli S.V."/>
            <person name="Creasy T."/>
            <person name="Amedeo P."/>
            <person name="Haas B."/>
            <person name="El-Sayed N.M."/>
            <person name="Wortman J.R."/>
            <person name="Feldblyum T."/>
            <person name="Tallon L."/>
            <person name="Schatz M."/>
            <person name="Shumway M."/>
            <person name="Koo H."/>
            <person name="Salzberg S.L."/>
            <person name="Schobel S."/>
            <person name="Pertea M."/>
            <person name="Pop M."/>
            <person name="White O."/>
            <person name="Barton G.J."/>
            <person name="Carlow C.K."/>
            <person name="Crawford M.J."/>
            <person name="Daub J."/>
            <person name="Dimmic M.W."/>
            <person name="Estes C.F."/>
            <person name="Foster J.M."/>
            <person name="Ganatra M."/>
            <person name="Gregory W.F."/>
            <person name="Johnson N.M."/>
            <person name="Jin J."/>
            <person name="Komuniecki R."/>
            <person name="Korf I."/>
            <person name="Kumar S."/>
            <person name="Laney S."/>
            <person name="Li B.W."/>
            <person name="Li W."/>
            <person name="Lindblom T.H."/>
            <person name="Lustigman S."/>
            <person name="Ma D."/>
            <person name="Maina C.V."/>
            <person name="Martin D.M."/>
            <person name="McCarter J.P."/>
            <person name="McReynolds L."/>
            <person name="Mitreva M."/>
            <person name="Nutman T.B."/>
            <person name="Parkinson J."/>
            <person name="Peregrin-Alvarez J.M."/>
            <person name="Poole C."/>
            <person name="Ren Q."/>
            <person name="Saunders L."/>
            <person name="Sluder A.E."/>
            <person name="Smith K."/>
            <person name="Stanke M."/>
            <person name="Unnasch T.R."/>
            <person name="Ware J."/>
            <person name="Wei A.D."/>
            <person name="Weil G."/>
            <person name="Williams D.J."/>
            <person name="Zhang Y."/>
            <person name="Williams S.A."/>
            <person name="Fraser-Liggett C."/>
            <person name="Slatko B."/>
            <person name="Blaxter M.L."/>
            <person name="Scott A.L."/>
        </authorList>
    </citation>
    <scope>NUCLEOTIDE SEQUENCE</scope>
    <source>
        <strain evidence="4 6">FR3</strain>
    </source>
</reference>
<dbReference type="GeneID" id="6100004"/>
<dbReference type="WBParaSite" id="Bm13930a.1">
    <property type="protein sequence ID" value="Bm13930a.1"/>
    <property type="gene ID" value="WBGene00234191"/>
</dbReference>
<dbReference type="PANTHER" id="PTHR10953:SF162">
    <property type="entry name" value="SUMO-ACTIVATING ENZYME SUBUNIT 1"/>
    <property type="match status" value="1"/>
</dbReference>
<dbReference type="OMA" id="YAFFDFT"/>
<evidence type="ECO:0000313" key="4">
    <source>
        <dbReference type="EMBL" id="CDQ01104.1"/>
    </source>
</evidence>
<dbReference type="EMBL" id="LN857018">
    <property type="protein sequence ID" value="CDQ01104.1"/>
    <property type="molecule type" value="Genomic_DNA"/>
</dbReference>
<dbReference type="GO" id="GO:0005737">
    <property type="term" value="C:cytoplasm"/>
    <property type="evidence" value="ECO:0007669"/>
    <property type="project" value="TreeGrafter"/>
</dbReference>
<evidence type="ECO:0000259" key="3">
    <source>
        <dbReference type="Pfam" id="PF00899"/>
    </source>
</evidence>
<organism evidence="6 7">
    <name type="scientific">Brugia malayi</name>
    <name type="common">Filarial nematode worm</name>
    <dbReference type="NCBI Taxonomy" id="6279"/>
    <lineage>
        <taxon>Eukaryota</taxon>
        <taxon>Metazoa</taxon>
        <taxon>Ecdysozoa</taxon>
        <taxon>Nematoda</taxon>
        <taxon>Chromadorea</taxon>
        <taxon>Rhabditida</taxon>
        <taxon>Spirurina</taxon>
        <taxon>Spiruromorpha</taxon>
        <taxon>Filarioidea</taxon>
        <taxon>Onchocercidae</taxon>
        <taxon>Brugia</taxon>
    </lineage>
</organism>
<dbReference type="InterPro" id="IPR000594">
    <property type="entry name" value="ThiF_NAD_FAD-bd"/>
</dbReference>
<dbReference type="Gene3D" id="3.40.50.720">
    <property type="entry name" value="NAD(P)-binding Rossmann-like Domain"/>
    <property type="match status" value="1"/>
</dbReference>
<dbReference type="EMBL" id="CAAKNF010000195">
    <property type="protein sequence ID" value="VIO99279.1"/>
    <property type="molecule type" value="Genomic_DNA"/>
</dbReference>
<comment type="similarity">
    <text evidence="1">Belongs to the ubiquitin-activating E1 family.</text>
</comment>
<dbReference type="Proteomes" id="UP000006672">
    <property type="component" value="Unassembled WGS sequence"/>
</dbReference>
<dbReference type="InterPro" id="IPR035985">
    <property type="entry name" value="Ubiquitin-activating_enz"/>
</dbReference>
<dbReference type="InterPro" id="IPR045886">
    <property type="entry name" value="ThiF/MoeB/HesA"/>
</dbReference>
<feature type="region of interest" description="Disordered" evidence="2">
    <location>
        <begin position="196"/>
        <end position="222"/>
    </location>
</feature>
<evidence type="ECO:0000313" key="7">
    <source>
        <dbReference type="WBParaSite" id="Bm13930a.1"/>
    </source>
</evidence>
<reference evidence="7" key="4">
    <citation type="submission" date="2019-12" db="UniProtKB">
        <authorList>
            <consortium name="WormBaseParasite"/>
        </authorList>
    </citation>
    <scope>IDENTIFICATION</scope>
</reference>
<feature type="domain" description="THIF-type NAD/FAD binding fold" evidence="3">
    <location>
        <begin position="26"/>
        <end position="360"/>
    </location>
</feature>
<name>A0A0K0IZJ6_BRUMA</name>
<accession>A0A0K0IZJ6</accession>
<feature type="compositionally biased region" description="Basic and acidic residues" evidence="2">
    <location>
        <begin position="211"/>
        <end position="222"/>
    </location>
</feature>
<dbReference type="FunCoup" id="A0A0K0IZJ6">
    <property type="interactions" value="2317"/>
</dbReference>
<dbReference type="STRING" id="6279.A0A0K0IZJ6"/>